<evidence type="ECO:0000256" key="4">
    <source>
        <dbReference type="ARBA" id="ARBA00022475"/>
    </source>
</evidence>
<sequence>MIAPPVDAPTTVIRHHRVRARPVVVAVLLTVVLAAVVVAALGIGDYRLPPDQVVATLLGGGPPGAEFIVIDLRLPRVLVGCAVGAALAVGGAILQSLTRNPLGSPDIIGFTIGSASGGIAVILLFGGGAAQISAGAVGGGLLTALAIYLLAFRDGVHGIRLVLVGIGISTMLEALNAYLLSRAEVNAAQSASAWLIGSLNARGWEDLGPLVAVLALLLPCVALLGRDLRMLELGDATAGGLGVRVERSRLALMAVAVGLTATAVAVAGPVAFIALVAPQLAKRLTRAPGPNLLTAALMGAVLLSVSDIAAQRIVAPTQLPVGVMTGVVGGLYLGWLMLTEWRAGRA</sequence>
<name>A0A372GC76_9ACTN</name>
<gene>
    <name evidence="9" type="ORF">D0T12_22620</name>
</gene>
<evidence type="ECO:0000256" key="8">
    <source>
        <dbReference type="SAM" id="Phobius"/>
    </source>
</evidence>
<feature type="transmembrane region" description="Helical" evidence="8">
    <location>
        <begin position="132"/>
        <end position="152"/>
    </location>
</feature>
<keyword evidence="6 8" id="KW-1133">Transmembrane helix</keyword>
<feature type="transmembrane region" description="Helical" evidence="8">
    <location>
        <begin position="159"/>
        <end position="180"/>
    </location>
</feature>
<reference evidence="9 10" key="1">
    <citation type="submission" date="2018-08" db="EMBL/GenBank/DDBJ databases">
        <title>Actinomadura spongicola sp. nov., isolated from marine sponge Leucetta chagosensis.</title>
        <authorList>
            <person name="Li L."/>
            <person name="Lin H.W."/>
        </authorList>
    </citation>
    <scope>NUCLEOTIDE SEQUENCE [LARGE SCALE GENOMIC DNA]</scope>
    <source>
        <strain evidence="9 10">LHW52907</strain>
    </source>
</reference>
<dbReference type="GO" id="GO:0022857">
    <property type="term" value="F:transmembrane transporter activity"/>
    <property type="evidence" value="ECO:0007669"/>
    <property type="project" value="InterPro"/>
</dbReference>
<evidence type="ECO:0000256" key="5">
    <source>
        <dbReference type="ARBA" id="ARBA00022692"/>
    </source>
</evidence>
<dbReference type="OrthoDB" id="4455417at2"/>
<feature type="transmembrane region" description="Helical" evidence="8">
    <location>
        <begin position="77"/>
        <end position="95"/>
    </location>
</feature>
<protein>
    <recommendedName>
        <fullName evidence="11">Iron chelate uptake ABC transporter family permease subunit</fullName>
    </recommendedName>
</protein>
<proteinExistence type="inferred from homology"/>
<keyword evidence="5 8" id="KW-0812">Transmembrane</keyword>
<comment type="similarity">
    <text evidence="2">Belongs to the binding-protein-dependent transport system permease family. FecCD subfamily.</text>
</comment>
<evidence type="ECO:0000256" key="2">
    <source>
        <dbReference type="ARBA" id="ARBA00007935"/>
    </source>
</evidence>
<dbReference type="Pfam" id="PF01032">
    <property type="entry name" value="FecCD"/>
    <property type="match status" value="1"/>
</dbReference>
<dbReference type="GO" id="GO:0005886">
    <property type="term" value="C:plasma membrane"/>
    <property type="evidence" value="ECO:0007669"/>
    <property type="project" value="UniProtKB-SubCell"/>
</dbReference>
<dbReference type="EMBL" id="QVNQ01000007">
    <property type="protein sequence ID" value="RFS82995.1"/>
    <property type="molecule type" value="Genomic_DNA"/>
</dbReference>
<feature type="transmembrane region" description="Helical" evidence="8">
    <location>
        <begin position="107"/>
        <end position="126"/>
    </location>
</feature>
<feature type="transmembrane region" description="Helical" evidence="8">
    <location>
        <begin position="23"/>
        <end position="43"/>
    </location>
</feature>
<feature type="transmembrane region" description="Helical" evidence="8">
    <location>
        <begin position="250"/>
        <end position="277"/>
    </location>
</feature>
<feature type="transmembrane region" description="Helical" evidence="8">
    <location>
        <begin position="207"/>
        <end position="225"/>
    </location>
</feature>
<keyword evidence="7 8" id="KW-0472">Membrane</keyword>
<dbReference type="CDD" id="cd06550">
    <property type="entry name" value="TM_ABC_iron-siderophores_like"/>
    <property type="match status" value="1"/>
</dbReference>
<evidence type="ECO:0000256" key="6">
    <source>
        <dbReference type="ARBA" id="ARBA00022989"/>
    </source>
</evidence>
<dbReference type="InterPro" id="IPR000522">
    <property type="entry name" value="ABC_transptr_permease_BtuC"/>
</dbReference>
<keyword evidence="4" id="KW-1003">Cell membrane</keyword>
<evidence type="ECO:0000256" key="1">
    <source>
        <dbReference type="ARBA" id="ARBA00004651"/>
    </source>
</evidence>
<dbReference type="PANTHER" id="PTHR30472:SF24">
    <property type="entry name" value="FERRIC ENTEROBACTIN TRANSPORT SYSTEM PERMEASE PROTEIN FEPG"/>
    <property type="match status" value="1"/>
</dbReference>
<dbReference type="GO" id="GO:0033214">
    <property type="term" value="P:siderophore-iron import into cell"/>
    <property type="evidence" value="ECO:0007669"/>
    <property type="project" value="TreeGrafter"/>
</dbReference>
<comment type="caution">
    <text evidence="9">The sequence shown here is derived from an EMBL/GenBank/DDBJ whole genome shotgun (WGS) entry which is preliminary data.</text>
</comment>
<keyword evidence="10" id="KW-1185">Reference proteome</keyword>
<dbReference type="RefSeq" id="WP_117401691.1">
    <property type="nucleotide sequence ID" value="NZ_QVNQ01000007.1"/>
</dbReference>
<evidence type="ECO:0000256" key="7">
    <source>
        <dbReference type="ARBA" id="ARBA00023136"/>
    </source>
</evidence>
<keyword evidence="3" id="KW-0813">Transport</keyword>
<evidence type="ECO:0000256" key="3">
    <source>
        <dbReference type="ARBA" id="ARBA00022448"/>
    </source>
</evidence>
<evidence type="ECO:0000313" key="9">
    <source>
        <dbReference type="EMBL" id="RFS82995.1"/>
    </source>
</evidence>
<dbReference type="SUPFAM" id="SSF81345">
    <property type="entry name" value="ABC transporter involved in vitamin B12 uptake, BtuC"/>
    <property type="match status" value="1"/>
</dbReference>
<accession>A0A372GC76</accession>
<comment type="subcellular location">
    <subcellularLocation>
        <location evidence="1">Cell membrane</location>
        <topology evidence="1">Multi-pass membrane protein</topology>
    </subcellularLocation>
</comment>
<feature type="transmembrane region" description="Helical" evidence="8">
    <location>
        <begin position="289"/>
        <end position="309"/>
    </location>
</feature>
<dbReference type="AlphaFoldDB" id="A0A372GC76"/>
<dbReference type="InterPro" id="IPR037294">
    <property type="entry name" value="ABC_BtuC-like"/>
</dbReference>
<dbReference type="PANTHER" id="PTHR30472">
    <property type="entry name" value="FERRIC ENTEROBACTIN TRANSPORT SYSTEM PERMEASE PROTEIN"/>
    <property type="match status" value="1"/>
</dbReference>
<dbReference type="Gene3D" id="1.10.3470.10">
    <property type="entry name" value="ABC transporter involved in vitamin B12 uptake, BtuC"/>
    <property type="match status" value="1"/>
</dbReference>
<dbReference type="Proteomes" id="UP000262882">
    <property type="component" value="Unassembled WGS sequence"/>
</dbReference>
<organism evidence="9 10">
    <name type="scientific">Actinomadura spongiicola</name>
    <dbReference type="NCBI Taxonomy" id="2303421"/>
    <lineage>
        <taxon>Bacteria</taxon>
        <taxon>Bacillati</taxon>
        <taxon>Actinomycetota</taxon>
        <taxon>Actinomycetes</taxon>
        <taxon>Streptosporangiales</taxon>
        <taxon>Thermomonosporaceae</taxon>
        <taxon>Actinomadura</taxon>
    </lineage>
</organism>
<evidence type="ECO:0008006" key="11">
    <source>
        <dbReference type="Google" id="ProtNLM"/>
    </source>
</evidence>
<feature type="transmembrane region" description="Helical" evidence="8">
    <location>
        <begin position="321"/>
        <end position="338"/>
    </location>
</feature>
<evidence type="ECO:0000313" key="10">
    <source>
        <dbReference type="Proteomes" id="UP000262882"/>
    </source>
</evidence>